<sequence>MMYTPNTSFKLASSASEQNVYFTYVCLVNDVIPNSISNCQPGSYGYIDGDIEEIDQEETPIQVERSKAVHELVENKDNHAKDNDFNENDPKTTTTSQDDENEQYETEDTDELNGNPNILKLTKMKWLSEEQCVSPDSSSPSLSPNMSSTSICSIESEDQLDQCISVNDKYLSTILRLDREHNMFGLSKIAIVGSQPSRKIRKDDDKPVFPQTAIVQICCGKGCCRNMSKTDLPSSLKCGGCRSCCIAPICYGACFQPCTIAPSCQKVCPSQCIAPDRECCCKACTPRKCVIDCSTYYGMKVAVRRKPKYEPSPVELTPRSSSVLQKPFAARSCHHIPRCVPPSAGFPYLMPCFWPARPSAPCSVPARCFHNPPCIAPRKRRPPKMANDICPPRCDETQSKCQNFSCLGKSPKTKEALEKRYGATK</sequence>
<keyword evidence="3" id="KW-1185">Reference proteome</keyword>
<name>A0ABN8B059_CHISP</name>
<dbReference type="Proteomes" id="UP001153292">
    <property type="component" value="Chromosome 16"/>
</dbReference>
<feature type="compositionally biased region" description="Acidic residues" evidence="1">
    <location>
        <begin position="97"/>
        <end position="111"/>
    </location>
</feature>
<reference evidence="2" key="1">
    <citation type="submission" date="2021-12" db="EMBL/GenBank/DDBJ databases">
        <authorList>
            <person name="King R."/>
        </authorList>
    </citation>
    <scope>NUCLEOTIDE SEQUENCE</scope>
</reference>
<protein>
    <submittedName>
        <fullName evidence="2">Uncharacterized protein</fullName>
    </submittedName>
</protein>
<evidence type="ECO:0000313" key="3">
    <source>
        <dbReference type="Proteomes" id="UP001153292"/>
    </source>
</evidence>
<organism evidence="2 3">
    <name type="scientific">Chilo suppressalis</name>
    <name type="common">Asiatic rice borer moth</name>
    <dbReference type="NCBI Taxonomy" id="168631"/>
    <lineage>
        <taxon>Eukaryota</taxon>
        <taxon>Metazoa</taxon>
        <taxon>Ecdysozoa</taxon>
        <taxon>Arthropoda</taxon>
        <taxon>Hexapoda</taxon>
        <taxon>Insecta</taxon>
        <taxon>Pterygota</taxon>
        <taxon>Neoptera</taxon>
        <taxon>Endopterygota</taxon>
        <taxon>Lepidoptera</taxon>
        <taxon>Glossata</taxon>
        <taxon>Ditrysia</taxon>
        <taxon>Pyraloidea</taxon>
        <taxon>Crambidae</taxon>
        <taxon>Crambinae</taxon>
        <taxon>Chilo</taxon>
    </lineage>
</organism>
<evidence type="ECO:0000256" key="1">
    <source>
        <dbReference type="SAM" id="MobiDB-lite"/>
    </source>
</evidence>
<feature type="region of interest" description="Disordered" evidence="1">
    <location>
        <begin position="73"/>
        <end position="115"/>
    </location>
</feature>
<feature type="compositionally biased region" description="Basic and acidic residues" evidence="1">
    <location>
        <begin position="73"/>
        <end position="90"/>
    </location>
</feature>
<proteinExistence type="predicted"/>
<accession>A0ABN8B059</accession>
<dbReference type="EMBL" id="OU963909">
    <property type="protein sequence ID" value="CAH0400023.1"/>
    <property type="molecule type" value="Genomic_DNA"/>
</dbReference>
<gene>
    <name evidence="2" type="ORF">CHILSU_LOCUS3205</name>
</gene>
<evidence type="ECO:0000313" key="2">
    <source>
        <dbReference type="EMBL" id="CAH0400023.1"/>
    </source>
</evidence>